<keyword evidence="1" id="KW-0812">Transmembrane</keyword>
<accession>A0ABV7J4I3</accession>
<evidence type="ECO:0000313" key="2">
    <source>
        <dbReference type="EMBL" id="MFC3181048.1"/>
    </source>
</evidence>
<protein>
    <submittedName>
        <fullName evidence="2">Uncharacterized protein</fullName>
    </submittedName>
</protein>
<dbReference type="Proteomes" id="UP001595547">
    <property type="component" value="Unassembled WGS sequence"/>
</dbReference>
<keyword evidence="1" id="KW-1133">Transmembrane helix</keyword>
<dbReference type="RefSeq" id="WP_380072662.1">
    <property type="nucleotide sequence ID" value="NZ_JBHRTO010000001.1"/>
</dbReference>
<name>A0ABV7J4I3_9RHOB</name>
<sequence length="123" mass="13319">MTGVPIQQMADRVAGLMEQRLRVRGTGLAEKLRKGGRLLPRRVRTAAEGLQAAAVIAQNPKLWAQIDQESVAQAYDICVRHLNGVDSKDRRKGALVSVAGSVAFSVLVVAGLLFAVLLWRGFI</sequence>
<keyword evidence="1" id="KW-0472">Membrane</keyword>
<reference evidence="3" key="1">
    <citation type="journal article" date="2019" name="Int. J. Syst. Evol. Microbiol.">
        <title>The Global Catalogue of Microorganisms (GCM) 10K type strain sequencing project: providing services to taxonomists for standard genome sequencing and annotation.</title>
        <authorList>
            <consortium name="The Broad Institute Genomics Platform"/>
            <consortium name="The Broad Institute Genome Sequencing Center for Infectious Disease"/>
            <person name="Wu L."/>
            <person name="Ma J."/>
        </authorList>
    </citation>
    <scope>NUCLEOTIDE SEQUENCE [LARGE SCALE GENOMIC DNA]</scope>
    <source>
        <strain evidence="3">KCTC 52039</strain>
    </source>
</reference>
<proteinExistence type="predicted"/>
<feature type="transmembrane region" description="Helical" evidence="1">
    <location>
        <begin position="94"/>
        <end position="119"/>
    </location>
</feature>
<comment type="caution">
    <text evidence="2">The sequence shown here is derived from an EMBL/GenBank/DDBJ whole genome shotgun (WGS) entry which is preliminary data.</text>
</comment>
<evidence type="ECO:0000256" key="1">
    <source>
        <dbReference type="SAM" id="Phobius"/>
    </source>
</evidence>
<gene>
    <name evidence="2" type="ORF">ACFOGH_08615</name>
</gene>
<evidence type="ECO:0000313" key="3">
    <source>
        <dbReference type="Proteomes" id="UP001595547"/>
    </source>
</evidence>
<dbReference type="EMBL" id="JBHRTO010000001">
    <property type="protein sequence ID" value="MFC3181048.1"/>
    <property type="molecule type" value="Genomic_DNA"/>
</dbReference>
<keyword evidence="3" id="KW-1185">Reference proteome</keyword>
<organism evidence="2 3">
    <name type="scientific">Cypionkella sinensis</name>
    <dbReference type="NCBI Taxonomy" id="1756043"/>
    <lineage>
        <taxon>Bacteria</taxon>
        <taxon>Pseudomonadati</taxon>
        <taxon>Pseudomonadota</taxon>
        <taxon>Alphaproteobacteria</taxon>
        <taxon>Rhodobacterales</taxon>
        <taxon>Paracoccaceae</taxon>
        <taxon>Cypionkella</taxon>
    </lineage>
</organism>